<keyword evidence="2" id="KW-0143">Chaperone</keyword>
<keyword evidence="1" id="KW-0112">Calmodulin-binding</keyword>
<dbReference type="InterPro" id="IPR000048">
    <property type="entry name" value="IQ_motif_EF-hand-BS"/>
</dbReference>
<gene>
    <name evidence="6" type="ORF">RJ641_002569</name>
</gene>
<dbReference type="GO" id="GO:0005516">
    <property type="term" value="F:calmodulin binding"/>
    <property type="evidence" value="ECO:0007669"/>
    <property type="project" value="UniProtKB-KW"/>
</dbReference>
<proteinExistence type="predicted"/>
<dbReference type="FunFam" id="1.20.58.120:FF:000010">
    <property type="entry name" value="BAG family molecular chaperone regulator 6"/>
    <property type="match status" value="1"/>
</dbReference>
<dbReference type="GO" id="GO:0051087">
    <property type="term" value="F:protein-folding chaperone binding"/>
    <property type="evidence" value="ECO:0007669"/>
    <property type="project" value="InterPro"/>
</dbReference>
<evidence type="ECO:0000313" key="7">
    <source>
        <dbReference type="Proteomes" id="UP001370490"/>
    </source>
</evidence>
<dbReference type="Pfam" id="PF02179">
    <property type="entry name" value="BAG"/>
    <property type="match status" value="1"/>
</dbReference>
<dbReference type="Pfam" id="PF00612">
    <property type="entry name" value="IQ"/>
    <property type="match status" value="1"/>
</dbReference>
<sequence>MMESPFFRTSHWSTPSRRSIPVHQQPATKSPAPARKVITIPVHYVSSDSEKGRIESSALKIQKVFRGFMVRKSMKKIASIKAEVEEIEMRISKAENVDLIRRDSKEKLKLNEMLMSLLFKLDSVRGVDSGIRFCRKGVIKKAIALQEKLDSIDAADQMVETGDQSIEANDLVDSGDPIVEEAQTLETQEQSSDDSICADNAANQSAKMQIQARDFIDQTLDVDQTQQTLEFEAADETLEEEDPERSKSSEELQIQDENGENRGAMCSMSECEEDKQSQIEGEEAERASGKQEGEQMIEKNVKSEEAERRVGEENKRNSELLEKMIEDNEKMIGLMAELYERNEMQTLLLSSLTQRVEQLERDFRCERLRRKKKRHSTGSVDGVDASLKLKKCGKR</sequence>
<dbReference type="EMBL" id="JBAMMX010000011">
    <property type="protein sequence ID" value="KAK6930776.1"/>
    <property type="molecule type" value="Genomic_DNA"/>
</dbReference>
<feature type="compositionally biased region" description="Acidic residues" evidence="4">
    <location>
        <begin position="233"/>
        <end position="243"/>
    </location>
</feature>
<evidence type="ECO:0000256" key="2">
    <source>
        <dbReference type="ARBA" id="ARBA00023186"/>
    </source>
</evidence>
<feature type="coiled-coil region" evidence="3">
    <location>
        <begin position="70"/>
        <end position="97"/>
    </location>
</feature>
<feature type="compositionally biased region" description="Basic and acidic residues" evidence="4">
    <location>
        <begin position="284"/>
        <end position="315"/>
    </location>
</feature>
<dbReference type="SUPFAM" id="SSF63491">
    <property type="entry name" value="BAG domain"/>
    <property type="match status" value="1"/>
</dbReference>
<dbReference type="InterPro" id="IPR036533">
    <property type="entry name" value="BAG_dom_sf"/>
</dbReference>
<keyword evidence="7" id="KW-1185">Reference proteome</keyword>
<dbReference type="Proteomes" id="UP001370490">
    <property type="component" value="Unassembled WGS sequence"/>
</dbReference>
<organism evidence="6 7">
    <name type="scientific">Dillenia turbinata</name>
    <dbReference type="NCBI Taxonomy" id="194707"/>
    <lineage>
        <taxon>Eukaryota</taxon>
        <taxon>Viridiplantae</taxon>
        <taxon>Streptophyta</taxon>
        <taxon>Embryophyta</taxon>
        <taxon>Tracheophyta</taxon>
        <taxon>Spermatophyta</taxon>
        <taxon>Magnoliopsida</taxon>
        <taxon>eudicotyledons</taxon>
        <taxon>Gunneridae</taxon>
        <taxon>Pentapetalae</taxon>
        <taxon>Dilleniales</taxon>
        <taxon>Dilleniaceae</taxon>
        <taxon>Dillenia</taxon>
    </lineage>
</organism>
<dbReference type="PANTHER" id="PTHR33322">
    <property type="entry name" value="BAG DOMAIN CONTAINING PROTEIN, EXPRESSED"/>
    <property type="match status" value="1"/>
</dbReference>
<dbReference type="SMART" id="SM00015">
    <property type="entry name" value="IQ"/>
    <property type="match status" value="1"/>
</dbReference>
<feature type="domain" description="BAG" evidence="5">
    <location>
        <begin position="76"/>
        <end position="153"/>
    </location>
</feature>
<accession>A0AAN8VJ90</accession>
<evidence type="ECO:0000313" key="6">
    <source>
        <dbReference type="EMBL" id="KAK6930776.1"/>
    </source>
</evidence>
<reference evidence="6 7" key="1">
    <citation type="submission" date="2023-12" db="EMBL/GenBank/DDBJ databases">
        <title>A high-quality genome assembly for Dillenia turbinata (Dilleniales).</title>
        <authorList>
            <person name="Chanderbali A."/>
        </authorList>
    </citation>
    <scope>NUCLEOTIDE SEQUENCE [LARGE SCALE GENOMIC DNA]</scope>
    <source>
        <strain evidence="6">LSX21</strain>
        <tissue evidence="6">Leaf</tissue>
    </source>
</reference>
<dbReference type="PANTHER" id="PTHR33322:SF4">
    <property type="entry name" value="BAG DOMAIN CONTAINING PROTEIN, EXPRESSED"/>
    <property type="match status" value="1"/>
</dbReference>
<dbReference type="GO" id="GO:0006457">
    <property type="term" value="P:protein folding"/>
    <property type="evidence" value="ECO:0007669"/>
    <property type="project" value="TreeGrafter"/>
</dbReference>
<dbReference type="InterPro" id="IPR040400">
    <property type="entry name" value="BAG5/6/7/8"/>
</dbReference>
<keyword evidence="3" id="KW-0175">Coiled coil</keyword>
<evidence type="ECO:0000256" key="4">
    <source>
        <dbReference type="SAM" id="MobiDB-lite"/>
    </source>
</evidence>
<dbReference type="Gene3D" id="1.20.58.120">
    <property type="entry name" value="BAG domain"/>
    <property type="match status" value="1"/>
</dbReference>
<evidence type="ECO:0000256" key="1">
    <source>
        <dbReference type="ARBA" id="ARBA00022860"/>
    </source>
</evidence>
<dbReference type="PROSITE" id="PS51035">
    <property type="entry name" value="BAG"/>
    <property type="match status" value="1"/>
</dbReference>
<protein>
    <submittedName>
        <fullName evidence="6">BAG domain</fullName>
    </submittedName>
</protein>
<dbReference type="PROSITE" id="PS50096">
    <property type="entry name" value="IQ"/>
    <property type="match status" value="1"/>
</dbReference>
<dbReference type="InterPro" id="IPR003103">
    <property type="entry name" value="BAG_domain"/>
</dbReference>
<evidence type="ECO:0000259" key="5">
    <source>
        <dbReference type="PROSITE" id="PS51035"/>
    </source>
</evidence>
<dbReference type="CDD" id="cd23767">
    <property type="entry name" value="IQCD"/>
    <property type="match status" value="1"/>
</dbReference>
<feature type="region of interest" description="Disordered" evidence="4">
    <location>
        <begin position="233"/>
        <end position="315"/>
    </location>
</feature>
<feature type="region of interest" description="Disordered" evidence="4">
    <location>
        <begin position="1"/>
        <end position="32"/>
    </location>
</feature>
<evidence type="ECO:0000256" key="3">
    <source>
        <dbReference type="SAM" id="Coils"/>
    </source>
</evidence>
<dbReference type="SMART" id="SM00264">
    <property type="entry name" value="BAG"/>
    <property type="match status" value="1"/>
</dbReference>
<name>A0AAN8VJ90_9MAGN</name>
<dbReference type="AlphaFoldDB" id="A0AAN8VJ90"/>
<comment type="caution">
    <text evidence="6">The sequence shown here is derived from an EMBL/GenBank/DDBJ whole genome shotgun (WGS) entry which is preliminary data.</text>
</comment>
<dbReference type="GO" id="GO:0009506">
    <property type="term" value="C:plasmodesma"/>
    <property type="evidence" value="ECO:0007669"/>
    <property type="project" value="TreeGrafter"/>
</dbReference>